<dbReference type="EMBL" id="LKEB01000023">
    <property type="protein sequence ID" value="ROW12967.1"/>
    <property type="molecule type" value="Genomic_DNA"/>
</dbReference>
<evidence type="ECO:0000256" key="3">
    <source>
        <dbReference type="ARBA" id="ARBA00022801"/>
    </source>
</evidence>
<feature type="region of interest" description="Disordered" evidence="5">
    <location>
        <begin position="521"/>
        <end position="551"/>
    </location>
</feature>
<accession>A0A423XAN1</accession>
<feature type="domain" description="Ubiquitin-like protease family profile" evidence="6">
    <location>
        <begin position="689"/>
        <end position="861"/>
    </location>
</feature>
<dbReference type="GO" id="GO:0016926">
    <property type="term" value="P:protein desumoylation"/>
    <property type="evidence" value="ECO:0007669"/>
    <property type="project" value="TreeGrafter"/>
</dbReference>
<dbReference type="InParanoid" id="A0A423XAN1"/>
<gene>
    <name evidence="7" type="ORF">VPNG_04757</name>
</gene>
<proteinExistence type="inferred from homology"/>
<dbReference type="PANTHER" id="PTHR12606:SF141">
    <property type="entry name" value="GH15225P-RELATED"/>
    <property type="match status" value="1"/>
</dbReference>
<reference evidence="7 8" key="1">
    <citation type="submission" date="2015-09" db="EMBL/GenBank/DDBJ databases">
        <title>Host preference determinants of Valsa canker pathogens revealed by comparative genomics.</title>
        <authorList>
            <person name="Yin Z."/>
            <person name="Huang L."/>
        </authorList>
    </citation>
    <scope>NUCLEOTIDE SEQUENCE [LARGE SCALE GENOMIC DNA]</scope>
    <source>
        <strain evidence="7 8">SXYLt</strain>
    </source>
</reference>
<feature type="compositionally biased region" description="Basic residues" evidence="5">
    <location>
        <begin position="539"/>
        <end position="551"/>
    </location>
</feature>
<protein>
    <recommendedName>
        <fullName evidence="6">Ubiquitin-like protease family profile domain-containing protein</fullName>
    </recommendedName>
</protein>
<comment type="similarity">
    <text evidence="1">Belongs to the peptidase C48 family.</text>
</comment>
<feature type="region of interest" description="Disordered" evidence="5">
    <location>
        <begin position="589"/>
        <end position="651"/>
    </location>
</feature>
<dbReference type="AlphaFoldDB" id="A0A423XAN1"/>
<keyword evidence="2" id="KW-0645">Protease</keyword>
<dbReference type="SUPFAM" id="SSF54001">
    <property type="entry name" value="Cysteine proteinases"/>
    <property type="match status" value="1"/>
</dbReference>
<evidence type="ECO:0000256" key="2">
    <source>
        <dbReference type="ARBA" id="ARBA00022670"/>
    </source>
</evidence>
<feature type="region of interest" description="Disordered" evidence="5">
    <location>
        <begin position="404"/>
        <end position="433"/>
    </location>
</feature>
<dbReference type="PROSITE" id="PS50600">
    <property type="entry name" value="ULP_PROTEASE"/>
    <property type="match status" value="1"/>
</dbReference>
<evidence type="ECO:0000256" key="5">
    <source>
        <dbReference type="SAM" id="MobiDB-lite"/>
    </source>
</evidence>
<feature type="compositionally biased region" description="Basic and acidic residues" evidence="5">
    <location>
        <begin position="521"/>
        <end position="530"/>
    </location>
</feature>
<name>A0A423XAN1_9PEZI</name>
<evidence type="ECO:0000313" key="8">
    <source>
        <dbReference type="Proteomes" id="UP000285146"/>
    </source>
</evidence>
<dbReference type="GO" id="GO:0005634">
    <property type="term" value="C:nucleus"/>
    <property type="evidence" value="ECO:0007669"/>
    <property type="project" value="TreeGrafter"/>
</dbReference>
<dbReference type="STRING" id="1230097.A0A423XAN1"/>
<dbReference type="OrthoDB" id="1939479at2759"/>
<keyword evidence="4" id="KW-0788">Thiol protease</keyword>
<feature type="compositionally biased region" description="Basic and acidic residues" evidence="5">
    <location>
        <begin position="593"/>
        <end position="651"/>
    </location>
</feature>
<organism evidence="7 8">
    <name type="scientific">Cytospora leucostoma</name>
    <dbReference type="NCBI Taxonomy" id="1230097"/>
    <lineage>
        <taxon>Eukaryota</taxon>
        <taxon>Fungi</taxon>
        <taxon>Dikarya</taxon>
        <taxon>Ascomycota</taxon>
        <taxon>Pezizomycotina</taxon>
        <taxon>Sordariomycetes</taxon>
        <taxon>Sordariomycetidae</taxon>
        <taxon>Diaporthales</taxon>
        <taxon>Cytosporaceae</taxon>
        <taxon>Cytospora</taxon>
    </lineage>
</organism>
<evidence type="ECO:0000256" key="4">
    <source>
        <dbReference type="ARBA" id="ARBA00022807"/>
    </source>
</evidence>
<dbReference type="Proteomes" id="UP000285146">
    <property type="component" value="Unassembled WGS sequence"/>
</dbReference>
<evidence type="ECO:0000313" key="7">
    <source>
        <dbReference type="EMBL" id="ROW12967.1"/>
    </source>
</evidence>
<keyword evidence="3" id="KW-0378">Hydrolase</keyword>
<comment type="caution">
    <text evidence="7">The sequence shown here is derived from an EMBL/GenBank/DDBJ whole genome shotgun (WGS) entry which is preliminary data.</text>
</comment>
<evidence type="ECO:0000256" key="1">
    <source>
        <dbReference type="ARBA" id="ARBA00005234"/>
    </source>
</evidence>
<evidence type="ECO:0000259" key="6">
    <source>
        <dbReference type="PROSITE" id="PS50600"/>
    </source>
</evidence>
<dbReference type="InterPro" id="IPR038765">
    <property type="entry name" value="Papain-like_cys_pep_sf"/>
</dbReference>
<dbReference type="GO" id="GO:0016929">
    <property type="term" value="F:deSUMOylase activity"/>
    <property type="evidence" value="ECO:0007669"/>
    <property type="project" value="TreeGrafter"/>
</dbReference>
<feature type="compositionally biased region" description="Basic residues" evidence="5">
    <location>
        <begin position="416"/>
        <end position="427"/>
    </location>
</feature>
<keyword evidence="8" id="KW-1185">Reference proteome</keyword>
<dbReference type="Pfam" id="PF02902">
    <property type="entry name" value="Peptidase_C48"/>
    <property type="match status" value="1"/>
</dbReference>
<dbReference type="Gene3D" id="3.40.395.10">
    <property type="entry name" value="Adenoviral Proteinase, Chain A"/>
    <property type="match status" value="1"/>
</dbReference>
<dbReference type="InterPro" id="IPR003653">
    <property type="entry name" value="Peptidase_C48_C"/>
</dbReference>
<sequence length="901" mass="102082">MPQKRKSDTTEFDLAGDVVMRDAPTELAEQTYLSRVATLGSNICNGIIKGVSSFLGLATPVYNNVLRPIANPVAGRAHSACNHAVGSFFAARDHLMHDIVEIRQSTADGLSVKRLKRLPLNSDTASTKAKLKNTLPILYLKALPDGQYCWTNRIKDHLGFQNHMFVDRWFSELMSLMHQDVCLPLLTEVTDVINPSQVPASVSARLHAEGKNEAVSILIHNYFILNYEKVWPFKKDLETYIEAGKQFIQELNKLSRIYRLVYNDLGRVPFLKRLGFTPLETLEVPDKNGLLSHGERKPYHDCVVFLQFLLQQREAFNQLFPAQTIAGIIADLDALHKDEPPPSYVDWPGKYERVPGAFPDDPADDILFDTVAMRDFEPARLYEHKNPSPSKFDTYDTPMRHAPKKNPIYWDDKGHARPRKPALKLHKSSAVPKKSARFRESGIRFYLSSDNEPVERIYPNGITPATPAAPATPIAPIAPIAPAAPATTTTLAVVSTPARQAKPQPYNGYITETMRRAREADEAAVKRQTDDNSPWRFLGSHKRDKPARKKPMTLDEFFAQDDDWGLPSLKLSNEKRDDFDTRKQLIADASHQAQREAEAEQKRKEEEERRIAEEKQRALEEELRKKEEEVRLAEQRRIQEEDDRRAEHGELRQSHKPIVSTLTDEWLDKAQNTLRARPNVELAKTPEGSPLTRKDFATLVTPNEWLNDEVVNGTLLHLANYVNQKAGIKNTRLQTAKVQVFNSFFGKKIWEDGGAGTQRQMRRTGIKKETFLNIEIVLIPICRGAHWTLLVVRPKHKDVFHLDSLSGTGNQGLMSKALKWVSMVMEETFVSSEWTMKTIESPRQANFDDCGVHTVTNGMCIALGLDPASSYQATEIERQRLCIASVLLNNGFQGEFSLEDY</sequence>
<dbReference type="PANTHER" id="PTHR12606">
    <property type="entry name" value="SENTRIN/SUMO-SPECIFIC PROTEASE"/>
    <property type="match status" value="1"/>
</dbReference>
<dbReference type="GO" id="GO:0006508">
    <property type="term" value="P:proteolysis"/>
    <property type="evidence" value="ECO:0007669"/>
    <property type="project" value="UniProtKB-KW"/>
</dbReference>